<dbReference type="Gene3D" id="3.20.20.190">
    <property type="entry name" value="Phosphatidylinositol (PI) phosphodiesterase"/>
    <property type="match status" value="1"/>
</dbReference>
<dbReference type="GO" id="GO:0006629">
    <property type="term" value="P:lipid metabolic process"/>
    <property type="evidence" value="ECO:0007669"/>
    <property type="project" value="InterPro"/>
</dbReference>
<dbReference type="InterPro" id="IPR030395">
    <property type="entry name" value="GP_PDE_dom"/>
</dbReference>
<dbReference type="SUPFAM" id="SSF51695">
    <property type="entry name" value="PLC-like phosphodiesterases"/>
    <property type="match status" value="1"/>
</dbReference>
<name>A0A3P2RAF0_WEIVI</name>
<evidence type="ECO:0000259" key="1">
    <source>
        <dbReference type="PROSITE" id="PS51704"/>
    </source>
</evidence>
<comment type="caution">
    <text evidence="2">The sequence shown here is derived from an EMBL/GenBank/DDBJ whole genome shotgun (WGS) entry which is preliminary data.</text>
</comment>
<dbReference type="PANTHER" id="PTHR46211:SF1">
    <property type="entry name" value="GLYCEROPHOSPHODIESTER PHOSPHODIESTERASE, CYTOPLASMIC"/>
    <property type="match status" value="1"/>
</dbReference>
<evidence type="ECO:0000313" key="2">
    <source>
        <dbReference type="EMBL" id="RRG17809.1"/>
    </source>
</evidence>
<sequence length="247" mass="28163">MDKTTIFGHRGIPTKFIENSIDGFEYLASKGEAVEFDVHLTKDFHPVVMHDEKIDRTTNGHGYIRDFTLAELAQFHLISDNQRPQQRQGKQNEIPTLERVLEIFKSTDLILNIELKTENIQYPGIESIALEAVHDFGLAGQTVFSSVNLGSVKRIGKLDEHQQIALISEEPILRPLDFMARNQLDALHLKKSVMANDFPQFQRIWTIDDTATLKHIFEHGFEGVFTDDFESADALRTKLMTRNVSAI</sequence>
<dbReference type="AlphaFoldDB" id="A0A3P2RAF0"/>
<dbReference type="Proteomes" id="UP000275836">
    <property type="component" value="Unassembled WGS sequence"/>
</dbReference>
<feature type="domain" description="GP-PDE" evidence="1">
    <location>
        <begin position="4"/>
        <end position="236"/>
    </location>
</feature>
<proteinExistence type="predicted"/>
<organism evidence="2 3">
    <name type="scientific">Weissella viridescens</name>
    <name type="common">Lactobacillus viridescens</name>
    <dbReference type="NCBI Taxonomy" id="1629"/>
    <lineage>
        <taxon>Bacteria</taxon>
        <taxon>Bacillati</taxon>
        <taxon>Bacillota</taxon>
        <taxon>Bacilli</taxon>
        <taxon>Lactobacillales</taxon>
        <taxon>Lactobacillaceae</taxon>
        <taxon>Weissella</taxon>
    </lineage>
</organism>
<dbReference type="OrthoDB" id="384721at2"/>
<dbReference type="InterPro" id="IPR017946">
    <property type="entry name" value="PLC-like_Pdiesterase_TIM-brl"/>
</dbReference>
<dbReference type="PANTHER" id="PTHR46211">
    <property type="entry name" value="GLYCEROPHOSPHORYL DIESTER PHOSPHODIESTERASE"/>
    <property type="match status" value="1"/>
</dbReference>
<protein>
    <submittedName>
        <fullName evidence="2">Glycerophosphodiester phosphodiesterase</fullName>
    </submittedName>
</protein>
<evidence type="ECO:0000313" key="3">
    <source>
        <dbReference type="Proteomes" id="UP000275836"/>
    </source>
</evidence>
<dbReference type="EMBL" id="RHGY01000005">
    <property type="protein sequence ID" value="RRG17809.1"/>
    <property type="molecule type" value="Genomic_DNA"/>
</dbReference>
<accession>A0A3P2RAF0</accession>
<dbReference type="RefSeq" id="WP_124943319.1">
    <property type="nucleotide sequence ID" value="NZ_RHGY01000005.1"/>
</dbReference>
<gene>
    <name evidence="2" type="ORF">D3P96_05265</name>
</gene>
<dbReference type="GO" id="GO:0008081">
    <property type="term" value="F:phosphoric diester hydrolase activity"/>
    <property type="evidence" value="ECO:0007669"/>
    <property type="project" value="InterPro"/>
</dbReference>
<dbReference type="Pfam" id="PF03009">
    <property type="entry name" value="GDPD"/>
    <property type="match status" value="1"/>
</dbReference>
<reference evidence="2 3" key="1">
    <citation type="submission" date="2018-10" db="EMBL/GenBank/DDBJ databases">
        <title>Draft genome sequence of Weissella viridescens UCO-SMC3.</title>
        <authorList>
            <person name="Garcia-Cancino A."/>
            <person name="Espinoza-Monje M."/>
            <person name="Albarracin L."/>
            <person name="Garcia-Castillo V."/>
            <person name="Campos-Martin J."/>
            <person name="Nakano Y."/>
            <person name="Guitierrez-Zamorano C."/>
            <person name="Ikeda-Ohtsubo W."/>
            <person name="Morita H."/>
            <person name="Kitazawa H."/>
            <person name="Villena J."/>
        </authorList>
    </citation>
    <scope>NUCLEOTIDE SEQUENCE [LARGE SCALE GENOMIC DNA]</scope>
    <source>
        <strain evidence="2 3">UCO-SMC3</strain>
    </source>
</reference>
<dbReference type="PROSITE" id="PS51704">
    <property type="entry name" value="GP_PDE"/>
    <property type="match status" value="1"/>
</dbReference>